<dbReference type="Proteomes" id="UP000248731">
    <property type="component" value="Chromosome 1"/>
</dbReference>
<name>A0A2X4SYR2_SALER</name>
<evidence type="ECO:0000313" key="2">
    <source>
        <dbReference type="Proteomes" id="UP000248731"/>
    </source>
</evidence>
<evidence type="ECO:0000313" key="1">
    <source>
        <dbReference type="EMBL" id="SQI19279.1"/>
    </source>
</evidence>
<dbReference type="EMBL" id="LS483466">
    <property type="protein sequence ID" value="SQI19279.1"/>
    <property type="molecule type" value="Genomic_DNA"/>
</dbReference>
<keyword evidence="1" id="KW-0808">Transferase</keyword>
<keyword evidence="2" id="KW-1185">Reference proteome</keyword>
<dbReference type="GO" id="GO:0016740">
    <property type="term" value="F:transferase activity"/>
    <property type="evidence" value="ECO:0007669"/>
    <property type="project" value="UniProtKB-KW"/>
</dbReference>
<sequence length="63" mass="7317">MIPKKSYLLRLRRDLRVCVRWHNGYHLAELMSSDSMINDINRVLADKQTSPDAENAKALVFSK</sequence>
<accession>A0A2X4SYR2</accession>
<reference evidence="1 2" key="1">
    <citation type="submission" date="2018-06" db="EMBL/GenBank/DDBJ databases">
        <authorList>
            <consortium name="Pathogen Informatics"/>
            <person name="Doyle S."/>
        </authorList>
    </citation>
    <scope>NUCLEOTIDE SEQUENCE [LARGE SCALE GENOMIC DNA]</scope>
    <source>
        <strain evidence="1 2">NCTC7307</strain>
    </source>
</reference>
<proteinExistence type="predicted"/>
<gene>
    <name evidence="1" type="primary">waaK</name>
    <name evidence="1" type="ORF">NCTC7307_00127</name>
</gene>
<protein>
    <submittedName>
        <fullName evidence="1">Lipopolysaccharide 1,2-N-acetylglucosaminetransferase</fullName>
    </submittedName>
</protein>
<dbReference type="AlphaFoldDB" id="A0A2X4SYR2"/>
<organism evidence="1 2">
    <name type="scientific">Salmonella enterica subsp. arizonae</name>
    <dbReference type="NCBI Taxonomy" id="59203"/>
    <lineage>
        <taxon>Bacteria</taxon>
        <taxon>Pseudomonadati</taxon>
        <taxon>Pseudomonadota</taxon>
        <taxon>Gammaproteobacteria</taxon>
        <taxon>Enterobacterales</taxon>
        <taxon>Enterobacteriaceae</taxon>
        <taxon>Salmonella</taxon>
    </lineage>
</organism>